<evidence type="ECO:0000313" key="1">
    <source>
        <dbReference type="EMBL" id="KIK51039.1"/>
    </source>
</evidence>
<evidence type="ECO:0000313" key="2">
    <source>
        <dbReference type="Proteomes" id="UP000053593"/>
    </source>
</evidence>
<dbReference type="Proteomes" id="UP000053593">
    <property type="component" value="Unassembled WGS sequence"/>
</dbReference>
<organism evidence="1 2">
    <name type="scientific">Collybiopsis luxurians FD-317 M1</name>
    <dbReference type="NCBI Taxonomy" id="944289"/>
    <lineage>
        <taxon>Eukaryota</taxon>
        <taxon>Fungi</taxon>
        <taxon>Dikarya</taxon>
        <taxon>Basidiomycota</taxon>
        <taxon>Agaricomycotina</taxon>
        <taxon>Agaricomycetes</taxon>
        <taxon>Agaricomycetidae</taxon>
        <taxon>Agaricales</taxon>
        <taxon>Marasmiineae</taxon>
        <taxon>Omphalotaceae</taxon>
        <taxon>Collybiopsis</taxon>
        <taxon>Collybiopsis luxurians</taxon>
    </lineage>
</organism>
<proteinExistence type="predicted"/>
<gene>
    <name evidence="1" type="ORF">GYMLUDRAFT_89144</name>
</gene>
<sequence>MDDRCFWDPLYYRAPCRSDLAGEDEKGFLRLSEYSSPAYEYCPTGSFPEPFPPHSPPYLSTKSQFARSASDRNGKKIAGLSPLSPEPHYTRPCIQSPLRLAMRSGADLRFTVFDMCFDLGDFRRKEITAWERGRAFPRRQTAYADFDLCVRYSSFSEAHDFSLPAWESVLQKGDIMATAHKGKVQGFFSGKEDFMDRLLEALGLEKQGTKHKLDPLGGPSAYSIEAIEAGIFALKQIIEANTQGGTEGYFQTQVNQDLEHRDKRVIIKEQALHAREASVVASEANIPAREASIATREAGIAVREKNVTAGGRNIAAREKSNAAKERHLLPEQHRNPEEMLQLHSDMN</sequence>
<name>A0A0D0BNH5_9AGAR</name>
<dbReference type="AlphaFoldDB" id="A0A0D0BNH5"/>
<protein>
    <submittedName>
        <fullName evidence="1">Uncharacterized protein</fullName>
    </submittedName>
</protein>
<dbReference type="HOGENOM" id="CLU_799387_0_0_1"/>
<reference evidence="1 2" key="1">
    <citation type="submission" date="2014-04" db="EMBL/GenBank/DDBJ databases">
        <title>Evolutionary Origins and Diversification of the Mycorrhizal Mutualists.</title>
        <authorList>
            <consortium name="DOE Joint Genome Institute"/>
            <consortium name="Mycorrhizal Genomics Consortium"/>
            <person name="Kohler A."/>
            <person name="Kuo A."/>
            <person name="Nagy L.G."/>
            <person name="Floudas D."/>
            <person name="Copeland A."/>
            <person name="Barry K.W."/>
            <person name="Cichocki N."/>
            <person name="Veneault-Fourrey C."/>
            <person name="LaButti K."/>
            <person name="Lindquist E.A."/>
            <person name="Lipzen A."/>
            <person name="Lundell T."/>
            <person name="Morin E."/>
            <person name="Murat C."/>
            <person name="Riley R."/>
            <person name="Ohm R."/>
            <person name="Sun H."/>
            <person name="Tunlid A."/>
            <person name="Henrissat B."/>
            <person name="Grigoriev I.V."/>
            <person name="Hibbett D.S."/>
            <person name="Martin F."/>
        </authorList>
    </citation>
    <scope>NUCLEOTIDE SEQUENCE [LARGE SCALE GENOMIC DNA]</scope>
    <source>
        <strain evidence="1 2">FD-317 M1</strain>
    </source>
</reference>
<keyword evidence="2" id="KW-1185">Reference proteome</keyword>
<dbReference type="EMBL" id="KN834874">
    <property type="protein sequence ID" value="KIK51039.1"/>
    <property type="molecule type" value="Genomic_DNA"/>
</dbReference>
<accession>A0A0D0BNH5</accession>